<keyword evidence="2" id="KW-0158">Chromosome</keyword>
<evidence type="ECO:0000256" key="2">
    <source>
        <dbReference type="ARBA" id="ARBA00022454"/>
    </source>
</evidence>
<evidence type="ECO:0000313" key="8">
    <source>
        <dbReference type="Proteomes" id="UP000838878"/>
    </source>
</evidence>
<feature type="coiled-coil region" evidence="5">
    <location>
        <begin position="370"/>
        <end position="397"/>
    </location>
</feature>
<reference evidence="7" key="1">
    <citation type="submission" date="2021-12" db="EMBL/GenBank/DDBJ databases">
        <authorList>
            <person name="Martin H S."/>
        </authorList>
    </citation>
    <scope>NUCLEOTIDE SEQUENCE</scope>
</reference>
<evidence type="ECO:0008006" key="9">
    <source>
        <dbReference type="Google" id="ProtNLM"/>
    </source>
</evidence>
<evidence type="ECO:0000256" key="1">
    <source>
        <dbReference type="ARBA" id="ARBA00004584"/>
    </source>
</evidence>
<keyword evidence="3 5" id="KW-0175">Coiled coil</keyword>
<feature type="non-terminal residue" evidence="7">
    <location>
        <position position="645"/>
    </location>
</feature>
<dbReference type="Proteomes" id="UP000838878">
    <property type="component" value="Chromosome 9"/>
</dbReference>
<dbReference type="PANTHER" id="PTHR10643">
    <property type="entry name" value="KINETOCHORE PROTEIN NDC80"/>
    <property type="match status" value="1"/>
</dbReference>
<evidence type="ECO:0000256" key="4">
    <source>
        <dbReference type="ARBA" id="ARBA00023328"/>
    </source>
</evidence>
<dbReference type="EMBL" id="OV170229">
    <property type="protein sequence ID" value="CAH0731327.1"/>
    <property type="molecule type" value="Genomic_DNA"/>
</dbReference>
<dbReference type="InterPro" id="IPR005550">
    <property type="entry name" value="Kinetochore_Ndc80"/>
</dbReference>
<keyword evidence="4" id="KW-0137">Centromere</keyword>
<dbReference type="PANTHER" id="PTHR10643:SF2">
    <property type="entry name" value="KINETOCHORE PROTEIN NDC80 HOMOLOG"/>
    <property type="match status" value="1"/>
</dbReference>
<dbReference type="OrthoDB" id="7459479at2759"/>
<feature type="coiled-coil region" evidence="5">
    <location>
        <begin position="295"/>
        <end position="329"/>
    </location>
</feature>
<evidence type="ECO:0000256" key="5">
    <source>
        <dbReference type="SAM" id="Coils"/>
    </source>
</evidence>
<keyword evidence="8" id="KW-1185">Reference proteome</keyword>
<evidence type="ECO:0000256" key="6">
    <source>
        <dbReference type="SAM" id="MobiDB-lite"/>
    </source>
</evidence>
<protein>
    <recommendedName>
        <fullName evidence="9">Kinetochore protein NDC80 homolog</fullName>
    </recommendedName>
</protein>
<name>A0A8J9VGK1_9NEOP</name>
<feature type="coiled-coil region" evidence="5">
    <location>
        <begin position="526"/>
        <end position="589"/>
    </location>
</feature>
<organism evidence="7 8">
    <name type="scientific">Brenthis ino</name>
    <name type="common">lesser marbled fritillary</name>
    <dbReference type="NCBI Taxonomy" id="405034"/>
    <lineage>
        <taxon>Eukaryota</taxon>
        <taxon>Metazoa</taxon>
        <taxon>Ecdysozoa</taxon>
        <taxon>Arthropoda</taxon>
        <taxon>Hexapoda</taxon>
        <taxon>Insecta</taxon>
        <taxon>Pterygota</taxon>
        <taxon>Neoptera</taxon>
        <taxon>Endopterygota</taxon>
        <taxon>Lepidoptera</taxon>
        <taxon>Glossata</taxon>
        <taxon>Ditrysia</taxon>
        <taxon>Papilionoidea</taxon>
        <taxon>Nymphalidae</taxon>
        <taxon>Heliconiinae</taxon>
        <taxon>Argynnini</taxon>
        <taxon>Brenthis</taxon>
    </lineage>
</organism>
<dbReference type="InterPro" id="IPR038273">
    <property type="entry name" value="Ndc80_sf"/>
</dbReference>
<accession>A0A8J9VGK1</accession>
<comment type="subcellular location">
    <subcellularLocation>
        <location evidence="1">Chromosome</location>
        <location evidence="1">Centromere</location>
    </subcellularLocation>
</comment>
<evidence type="ECO:0000313" key="7">
    <source>
        <dbReference type="EMBL" id="CAH0731327.1"/>
    </source>
</evidence>
<evidence type="ECO:0000256" key="3">
    <source>
        <dbReference type="ARBA" id="ARBA00023054"/>
    </source>
</evidence>
<gene>
    <name evidence="7" type="ORF">BINO364_LOCUS16211</name>
</gene>
<dbReference type="AlphaFoldDB" id="A0A8J9VGK1"/>
<feature type="region of interest" description="Disordered" evidence="6">
    <location>
        <begin position="1"/>
        <end position="119"/>
    </location>
</feature>
<dbReference type="GO" id="GO:0031262">
    <property type="term" value="C:Ndc80 complex"/>
    <property type="evidence" value="ECO:0007669"/>
    <property type="project" value="InterPro"/>
</dbReference>
<dbReference type="Gene3D" id="1.10.418.30">
    <property type="entry name" value="Ncd80 complex, Ncd80 subunit"/>
    <property type="match status" value="1"/>
</dbReference>
<sequence>MLPHRFASGQSSVNRKSRLEGKPSLLPKPRRPGSTDRLSTEARRPSTAGHRSSSAEPARGTFGARLSREASATKLPLNARSRSQTSEDKYGQAPTTPLRTSHYLRPTTTPVRTPSGDRLDRSWKTSLERALAFVTVKDQRPISNVAWQRSEYTRVVEALAVRGEGGGKTLVRPLTITQFVNIVGDLLGAISKDSKLNNDNYVTKLPHLSKRLLYPGAVSKSWLKTVNTLHAFPHALALIGYLLDLVSDIEKPVSDEWLYVGKDELSCLRRDYLYKCWMRFQNPGHQFEDLNEEYLLNLKSLLGNDEEKIAELQQVINKYEACLEDEAELAARAQEARVAQRRDALGAALRERRAARRRQRDHLAIQRDLAKEMAETVRALDVEIEQATRSLAAVSAQVAAQALSRAERARLLDDVDYALRVHDSKIALADQISKMVLSKETELALWQKKTLDSCVEYQQGLIHLTAQLPALAELAVDETSLMEAACAARVQGAVGALREQAAALAQRRAAAARDRCKLGRQRRAMLEESRAKITELNTVVQAEQESLSAERAREAEEAAAGAAREAAVRAQAERLRAQAERHARVLADRDYWLRQDDMWRTRLSELQQYIAAQAASGARALEEARELRLCRVRAALADWHEKIGQ</sequence>
<proteinExistence type="predicted"/>
<dbReference type="GO" id="GO:0051315">
    <property type="term" value="P:attachment of mitotic spindle microtubules to kinetochore"/>
    <property type="evidence" value="ECO:0007669"/>
    <property type="project" value="InterPro"/>
</dbReference>